<evidence type="ECO:0000313" key="2">
    <source>
        <dbReference type="EMBL" id="DAD77133.1"/>
    </source>
</evidence>
<organism evidence="2">
    <name type="scientific">Siphoviridae sp. ctMYd37</name>
    <dbReference type="NCBI Taxonomy" id="2826260"/>
    <lineage>
        <taxon>Viruses</taxon>
        <taxon>Duplodnaviria</taxon>
        <taxon>Heunggongvirae</taxon>
        <taxon>Uroviricota</taxon>
        <taxon>Caudoviricetes</taxon>
    </lineage>
</organism>
<dbReference type="EMBL" id="BK014818">
    <property type="protein sequence ID" value="DAD77133.1"/>
    <property type="molecule type" value="Genomic_DNA"/>
</dbReference>
<reference evidence="2" key="1">
    <citation type="journal article" date="2021" name="Proc. Natl. Acad. Sci. U.S.A.">
        <title>A Catalog of Tens of Thousands of Viruses from Human Metagenomes Reveals Hidden Associations with Chronic Diseases.</title>
        <authorList>
            <person name="Tisza M.J."/>
            <person name="Buck C.B."/>
        </authorList>
    </citation>
    <scope>NUCLEOTIDE SEQUENCE</scope>
    <source>
        <strain evidence="2">CtMYd37</strain>
    </source>
</reference>
<evidence type="ECO:0000259" key="1">
    <source>
        <dbReference type="Pfam" id="PF12651"/>
    </source>
</evidence>
<sequence length="55" mass="6200">MSNNRGLKNRVAISNAIDREIYEKLKSYSDDTGIPISKILDKAISLYLDTIKDKA</sequence>
<protein>
    <submittedName>
        <fullName evidence="2">Ribbon-helix-helix domain</fullName>
    </submittedName>
</protein>
<dbReference type="InterPro" id="IPR038733">
    <property type="entry name" value="Predicted_DNA_bind_prot_RHH"/>
</dbReference>
<proteinExistence type="predicted"/>
<dbReference type="Pfam" id="PF12651">
    <property type="entry name" value="RHH_3"/>
    <property type="match status" value="1"/>
</dbReference>
<feature type="domain" description="Predicted DNA-binding protein ribbon-helix-helix" evidence="1">
    <location>
        <begin position="9"/>
        <end position="48"/>
    </location>
</feature>
<name>A0A8S5M4C7_9CAUD</name>
<accession>A0A8S5M4C7</accession>